<dbReference type="AlphaFoldDB" id="A0AAN6N1Z7"/>
<accession>A0AAN6N1Z7</accession>
<dbReference type="EMBL" id="MU853858">
    <property type="protein sequence ID" value="KAK3937305.1"/>
    <property type="molecule type" value="Genomic_DNA"/>
</dbReference>
<proteinExistence type="predicted"/>
<sequence length="60" mass="6432">MTLASDKAVYMAHYWEVYALNGDDDLTAGSTGQTKYQQRVLNTISGSGTQDSQTNGNGVT</sequence>
<name>A0AAN6N1Z7_9PEZI</name>
<keyword evidence="2" id="KW-1185">Reference proteome</keyword>
<gene>
    <name evidence="1" type="ORF">QBC46DRAFT_344761</name>
</gene>
<evidence type="ECO:0000313" key="1">
    <source>
        <dbReference type="EMBL" id="KAK3937305.1"/>
    </source>
</evidence>
<protein>
    <submittedName>
        <fullName evidence="1">Uncharacterized protein</fullName>
    </submittedName>
</protein>
<dbReference type="Proteomes" id="UP001303473">
    <property type="component" value="Unassembled WGS sequence"/>
</dbReference>
<reference evidence="2" key="1">
    <citation type="journal article" date="2023" name="Mol. Phylogenet. Evol.">
        <title>Genome-scale phylogeny and comparative genomics of the fungal order Sordariales.</title>
        <authorList>
            <person name="Hensen N."/>
            <person name="Bonometti L."/>
            <person name="Westerberg I."/>
            <person name="Brannstrom I.O."/>
            <person name="Guillou S."/>
            <person name="Cros-Aarteil S."/>
            <person name="Calhoun S."/>
            <person name="Haridas S."/>
            <person name="Kuo A."/>
            <person name="Mondo S."/>
            <person name="Pangilinan J."/>
            <person name="Riley R."/>
            <person name="LaButti K."/>
            <person name="Andreopoulos B."/>
            <person name="Lipzen A."/>
            <person name="Chen C."/>
            <person name="Yan M."/>
            <person name="Daum C."/>
            <person name="Ng V."/>
            <person name="Clum A."/>
            <person name="Steindorff A."/>
            <person name="Ohm R.A."/>
            <person name="Martin F."/>
            <person name="Silar P."/>
            <person name="Natvig D.O."/>
            <person name="Lalanne C."/>
            <person name="Gautier V."/>
            <person name="Ament-Velasquez S.L."/>
            <person name="Kruys A."/>
            <person name="Hutchinson M.I."/>
            <person name="Powell A.J."/>
            <person name="Barry K."/>
            <person name="Miller A.N."/>
            <person name="Grigoriev I.V."/>
            <person name="Debuchy R."/>
            <person name="Gladieux P."/>
            <person name="Hiltunen Thoren M."/>
            <person name="Johannesson H."/>
        </authorList>
    </citation>
    <scope>NUCLEOTIDE SEQUENCE [LARGE SCALE GENOMIC DNA]</scope>
    <source>
        <strain evidence="2">CBS 340.73</strain>
    </source>
</reference>
<organism evidence="1 2">
    <name type="scientific">Diplogelasinospora grovesii</name>
    <dbReference type="NCBI Taxonomy" id="303347"/>
    <lineage>
        <taxon>Eukaryota</taxon>
        <taxon>Fungi</taxon>
        <taxon>Dikarya</taxon>
        <taxon>Ascomycota</taxon>
        <taxon>Pezizomycotina</taxon>
        <taxon>Sordariomycetes</taxon>
        <taxon>Sordariomycetidae</taxon>
        <taxon>Sordariales</taxon>
        <taxon>Diplogelasinosporaceae</taxon>
        <taxon>Diplogelasinospora</taxon>
    </lineage>
</organism>
<comment type="caution">
    <text evidence="1">The sequence shown here is derived from an EMBL/GenBank/DDBJ whole genome shotgun (WGS) entry which is preliminary data.</text>
</comment>
<evidence type="ECO:0000313" key="2">
    <source>
        <dbReference type="Proteomes" id="UP001303473"/>
    </source>
</evidence>